<dbReference type="AlphaFoldDB" id="A0AAP0QL14"/>
<organism evidence="1 2">
    <name type="scientific">Citrus x changshan-huyou</name>
    <dbReference type="NCBI Taxonomy" id="2935761"/>
    <lineage>
        <taxon>Eukaryota</taxon>
        <taxon>Viridiplantae</taxon>
        <taxon>Streptophyta</taxon>
        <taxon>Embryophyta</taxon>
        <taxon>Tracheophyta</taxon>
        <taxon>Spermatophyta</taxon>
        <taxon>Magnoliopsida</taxon>
        <taxon>eudicotyledons</taxon>
        <taxon>Gunneridae</taxon>
        <taxon>Pentapetalae</taxon>
        <taxon>rosids</taxon>
        <taxon>malvids</taxon>
        <taxon>Sapindales</taxon>
        <taxon>Rutaceae</taxon>
        <taxon>Aurantioideae</taxon>
        <taxon>Citrus</taxon>
    </lineage>
</organism>
<accession>A0AAP0QL14</accession>
<evidence type="ECO:0008006" key="3">
    <source>
        <dbReference type="Google" id="ProtNLM"/>
    </source>
</evidence>
<evidence type="ECO:0000313" key="1">
    <source>
        <dbReference type="EMBL" id="KAK9198649.1"/>
    </source>
</evidence>
<reference evidence="1 2" key="1">
    <citation type="submission" date="2024-05" db="EMBL/GenBank/DDBJ databases">
        <title>Haplotype-resolved chromosome-level genome assembly of Huyou (Citrus changshanensis).</title>
        <authorList>
            <person name="Miao C."/>
            <person name="Chen W."/>
            <person name="Wu Y."/>
            <person name="Wang L."/>
            <person name="Zhao S."/>
            <person name="Grierson D."/>
            <person name="Xu C."/>
            <person name="Chen K."/>
        </authorList>
    </citation>
    <scope>NUCLEOTIDE SEQUENCE [LARGE SCALE GENOMIC DNA]</scope>
    <source>
        <strain evidence="1">01-14</strain>
        <tissue evidence="1">Leaf</tissue>
    </source>
</reference>
<name>A0AAP0QL14_9ROSI</name>
<gene>
    <name evidence="1" type="ORF">WN944_013835</name>
</gene>
<dbReference type="PANTHER" id="PTHR47926:SF537">
    <property type="entry name" value="PENTACOTRIPEPTIDE-REPEAT REGION OF PRORP DOMAIN-CONTAINING PROTEIN"/>
    <property type="match status" value="1"/>
</dbReference>
<keyword evidence="2" id="KW-1185">Reference proteome</keyword>
<comment type="caution">
    <text evidence="1">The sequence shown here is derived from an EMBL/GenBank/DDBJ whole genome shotgun (WGS) entry which is preliminary data.</text>
</comment>
<dbReference type="EMBL" id="JBCGBO010000005">
    <property type="protein sequence ID" value="KAK9198649.1"/>
    <property type="molecule type" value="Genomic_DNA"/>
</dbReference>
<evidence type="ECO:0000313" key="2">
    <source>
        <dbReference type="Proteomes" id="UP001428341"/>
    </source>
</evidence>
<dbReference type="Proteomes" id="UP001428341">
    <property type="component" value="Unassembled WGS sequence"/>
</dbReference>
<proteinExistence type="predicted"/>
<protein>
    <recommendedName>
        <fullName evidence="3">Pentatricopeptide repeat-containing protein</fullName>
    </recommendedName>
</protein>
<sequence length="159" mass="17928">MRSLGVKEARLDELTFLGDLSACSHGGFVDEDRQFFECMNQNWGIKPRIEHYGCMADLFSRAGLLDEAFSLVQNMPMKPNDAVWQDVAAVRQKMIKLGVRKPPGRSWVQINGVLLDYVGGDSAHKHASLIYKMLGEITMQAMREGYNPDLSELFLGMKE</sequence>
<dbReference type="PANTHER" id="PTHR47926">
    <property type="entry name" value="PENTATRICOPEPTIDE REPEAT-CONTAINING PROTEIN"/>
    <property type="match status" value="1"/>
</dbReference>
<dbReference type="InterPro" id="IPR046960">
    <property type="entry name" value="PPR_At4g14850-like_plant"/>
</dbReference>
<dbReference type="InterPro" id="IPR011990">
    <property type="entry name" value="TPR-like_helical_dom_sf"/>
</dbReference>
<dbReference type="GO" id="GO:0009451">
    <property type="term" value="P:RNA modification"/>
    <property type="evidence" value="ECO:0007669"/>
    <property type="project" value="InterPro"/>
</dbReference>
<dbReference type="GO" id="GO:0003723">
    <property type="term" value="F:RNA binding"/>
    <property type="evidence" value="ECO:0007669"/>
    <property type="project" value="InterPro"/>
</dbReference>
<dbReference type="Gene3D" id="1.25.40.10">
    <property type="entry name" value="Tetratricopeptide repeat domain"/>
    <property type="match status" value="1"/>
</dbReference>